<evidence type="ECO:0000256" key="1">
    <source>
        <dbReference type="SAM" id="MobiDB-lite"/>
    </source>
</evidence>
<protein>
    <submittedName>
        <fullName evidence="2">Uncharacterized protein</fullName>
    </submittedName>
</protein>
<feature type="region of interest" description="Disordered" evidence="1">
    <location>
        <begin position="1"/>
        <end position="30"/>
    </location>
</feature>
<accession>A5TTE2</accession>
<gene>
    <name evidence="2" type="ORF">FNP_0353</name>
</gene>
<reference evidence="2" key="1">
    <citation type="submission" date="2006-07" db="EMBL/GenBank/DDBJ databases">
        <authorList>
            <person name="Qin X."/>
            <person name="Weinstock G.M."/>
        </authorList>
    </citation>
    <scope>NUCLEOTIDE SEQUENCE [LARGE SCALE GENOMIC DNA]</scope>
    <source>
        <strain evidence="2">ATCC 10953</strain>
    </source>
</reference>
<dbReference type="AlphaFoldDB" id="A5TTE2"/>
<dbReference type="EMBL" id="CM000440">
    <property type="protein sequence ID" value="EDK88167.1"/>
    <property type="molecule type" value="Genomic_DNA"/>
</dbReference>
<proteinExistence type="predicted"/>
<dbReference type="Proteomes" id="UP000001921">
    <property type="component" value="Chromosome"/>
</dbReference>
<name>A5TTE2_FUSNP</name>
<sequence>MYTNENFKSKGGSRNETNTDNNYEILAKLA</sequence>
<evidence type="ECO:0000313" key="2">
    <source>
        <dbReference type="EMBL" id="EDK88167.1"/>
    </source>
</evidence>
<organism evidence="2">
    <name type="scientific">Fusobacterium polymorphum ATCC 10953</name>
    <dbReference type="NCBI Taxonomy" id="393480"/>
    <lineage>
        <taxon>Bacteria</taxon>
        <taxon>Fusobacteriati</taxon>
        <taxon>Fusobacteriota</taxon>
        <taxon>Fusobacteriia</taxon>
        <taxon>Fusobacteriales</taxon>
        <taxon>Fusobacteriaceae</taxon>
        <taxon>Fusobacterium</taxon>
    </lineage>
</organism>
<dbReference type="HOGENOM" id="CLU_3403712_0_0_0"/>
<reference evidence="2" key="2">
    <citation type="submission" date="2007-05" db="EMBL/GenBank/DDBJ databases">
        <title>Genome sequence of Fusobacterium nucleatum subspecies polymorphum - a genetically tractable Fusobacterium.</title>
        <authorList>
            <person name="Karpathy S.E."/>
            <person name="Xiang Q."/>
            <person name="Gioia J."/>
            <person name="Jiang H."/>
            <person name="Liu Y."/>
            <person name="Petrosino J.F."/>
            <person name="Yerrapragada S."/>
            <person name="Fox G.E."/>
            <person name="Kinder Haake S."/>
            <person name="Weinstock G.M."/>
            <person name="Highlander S.K."/>
        </authorList>
    </citation>
    <scope>NUCLEOTIDE SEQUENCE [LARGE SCALE GENOMIC DNA]</scope>
    <source>
        <strain evidence="2">ATCC 10953</strain>
    </source>
</reference>
<feature type="compositionally biased region" description="Polar residues" evidence="1">
    <location>
        <begin position="1"/>
        <end position="22"/>
    </location>
</feature>